<evidence type="ECO:0000313" key="2">
    <source>
        <dbReference type="Proteomes" id="UP000428260"/>
    </source>
</evidence>
<gene>
    <name evidence="1" type="ORF">GM418_27685</name>
</gene>
<dbReference type="RefSeq" id="WP_158871057.1">
    <property type="nucleotide sequence ID" value="NZ_CP046401.1"/>
</dbReference>
<reference evidence="1 2" key="1">
    <citation type="submission" date="2019-11" db="EMBL/GenBank/DDBJ databases">
        <authorList>
            <person name="Zheng R.K."/>
            <person name="Sun C.M."/>
        </authorList>
    </citation>
    <scope>NUCLEOTIDE SEQUENCE [LARGE SCALE GENOMIC DNA]</scope>
    <source>
        <strain evidence="1 2">WC007</strain>
    </source>
</reference>
<protein>
    <recommendedName>
        <fullName evidence="3">Neutral/alkaline non-lysosomal ceramidase N-terminal domain-containing protein</fullName>
    </recommendedName>
</protein>
<dbReference type="Proteomes" id="UP000428260">
    <property type="component" value="Chromosome"/>
</dbReference>
<evidence type="ECO:0008006" key="3">
    <source>
        <dbReference type="Google" id="ProtNLM"/>
    </source>
</evidence>
<proteinExistence type="predicted"/>
<organism evidence="1 2">
    <name type="scientific">Maribellus comscasis</name>
    <dbReference type="NCBI Taxonomy" id="2681766"/>
    <lineage>
        <taxon>Bacteria</taxon>
        <taxon>Pseudomonadati</taxon>
        <taxon>Bacteroidota</taxon>
        <taxon>Bacteroidia</taxon>
        <taxon>Marinilabiliales</taxon>
        <taxon>Prolixibacteraceae</taxon>
        <taxon>Maribellus</taxon>
    </lineage>
</organism>
<accession>A0A6I6JXM9</accession>
<dbReference type="EMBL" id="CP046401">
    <property type="protein sequence ID" value="QGY47311.1"/>
    <property type="molecule type" value="Genomic_DNA"/>
</dbReference>
<dbReference type="AlphaFoldDB" id="A0A6I6JXM9"/>
<sequence length="425" mass="46441">MKKSIIIVFVLFFAAIQGQTQSFKAGTAMRDITPENLIPISGGMGTPVMPDDFRGKLTVRALVLEKGDTKVAIVGIDNIGWPAYLGDRSRKRIKDIAPENIIIGVTHTHSAPDAYGFPDGNGNTGADLDYLNWCVVQIADAVNDAAKNLQPAELKTAVAKAEGKIAYNYYAPRLYDPRMGVIQATATTGKNKGKTIATLVNYATHPEILGTKSKLISPDLCGPLYDRIESKTGGVAIYINSAQGGMVTADNRRENGEEANDWQECMRIGNLMADEALRIIQTAPVQKDPQLYCISKIIELPVDNEAMQFVFQHSPVAQLGKKKVDNFSKVSTQINLLNIGTAQVLTIPGEALPNIGFYLKRHMKTEQPFLFGLTNDAFGYILTKEDFNSFERYNYISKTSLGEMTAEILENEALKLIGESPAAGD</sequence>
<evidence type="ECO:0000313" key="1">
    <source>
        <dbReference type="EMBL" id="QGY47311.1"/>
    </source>
</evidence>
<name>A0A6I6JXM9_9BACT</name>
<dbReference type="KEGG" id="mcos:GM418_27685"/>
<keyword evidence="2" id="KW-1185">Reference proteome</keyword>